<gene>
    <name evidence="15" type="ORF">CUNI_LOCUS12301</name>
</gene>
<dbReference type="EC" id="3.3.2.6" evidence="13"/>
<dbReference type="PRINTS" id="PR00756">
    <property type="entry name" value="ALADIPTASE"/>
</dbReference>
<dbReference type="InterPro" id="IPR016024">
    <property type="entry name" value="ARM-type_fold"/>
</dbReference>
<evidence type="ECO:0000256" key="12">
    <source>
        <dbReference type="PIRSR" id="PIRSR612777-3"/>
    </source>
</evidence>
<dbReference type="Proteomes" id="UP000678393">
    <property type="component" value="Unassembled WGS sequence"/>
</dbReference>
<dbReference type="GO" id="GO:0008270">
    <property type="term" value="F:zinc ion binding"/>
    <property type="evidence" value="ECO:0007669"/>
    <property type="project" value="InterPro"/>
</dbReference>
<dbReference type="PANTHER" id="PTHR45726:SF3">
    <property type="entry name" value="LEUKOTRIENE A-4 HYDROLASE"/>
    <property type="match status" value="1"/>
</dbReference>
<evidence type="ECO:0000256" key="13">
    <source>
        <dbReference type="RuleBase" id="RU361141"/>
    </source>
</evidence>
<keyword evidence="9 13" id="KW-0482">Metalloprotease</keyword>
<evidence type="ECO:0000256" key="4">
    <source>
        <dbReference type="ARBA" id="ARBA00022490"/>
    </source>
</evidence>
<dbReference type="SUPFAM" id="SSF63737">
    <property type="entry name" value="Leukotriene A4 hydrolase N-terminal domain"/>
    <property type="match status" value="1"/>
</dbReference>
<dbReference type="AlphaFoldDB" id="A0A8S3ZBK9"/>
<comment type="pathway">
    <text evidence="2 13">Lipid metabolism; leukotriene B4 biosynthesis.</text>
</comment>
<feature type="binding site" evidence="12">
    <location>
        <position position="298"/>
    </location>
    <ligand>
        <name>Zn(2+)</name>
        <dbReference type="ChEBI" id="CHEBI:29105"/>
        <note>catalytic</note>
    </ligand>
</feature>
<comment type="caution">
    <text evidence="15">The sequence shown here is derived from an EMBL/GenBank/DDBJ whole genome shotgun (WGS) entry which is preliminary data.</text>
</comment>
<evidence type="ECO:0000256" key="11">
    <source>
        <dbReference type="PIRSR" id="PIRSR612777-2"/>
    </source>
</evidence>
<feature type="binding site" evidence="12">
    <location>
        <position position="294"/>
    </location>
    <ligand>
        <name>Zn(2+)</name>
        <dbReference type="ChEBI" id="CHEBI:29105"/>
        <note>catalytic</note>
    </ligand>
</feature>
<evidence type="ECO:0000256" key="3">
    <source>
        <dbReference type="ARBA" id="ARBA00010136"/>
    </source>
</evidence>
<dbReference type="InterPro" id="IPR015211">
    <property type="entry name" value="Peptidase_M1_C"/>
</dbReference>
<keyword evidence="4 13" id="KW-0963">Cytoplasm</keyword>
<dbReference type="SUPFAM" id="SSF48371">
    <property type="entry name" value="ARM repeat"/>
    <property type="match status" value="1"/>
</dbReference>
<evidence type="ECO:0000256" key="2">
    <source>
        <dbReference type="ARBA" id="ARBA00004716"/>
    </source>
</evidence>
<feature type="binding site" evidence="11">
    <location>
        <begin position="265"/>
        <end position="270"/>
    </location>
    <ligand>
        <name>a peptide</name>
        <dbReference type="ChEBI" id="CHEBI:60466"/>
    </ligand>
</feature>
<evidence type="ECO:0000256" key="10">
    <source>
        <dbReference type="PIRSR" id="PIRSR612777-1"/>
    </source>
</evidence>
<feature type="active site" description="Proton acceptor" evidence="10">
    <location>
        <position position="295"/>
    </location>
</feature>
<keyword evidence="16" id="KW-1185">Reference proteome</keyword>
<reference evidence="15" key="1">
    <citation type="submission" date="2021-04" db="EMBL/GenBank/DDBJ databases">
        <authorList>
            <consortium name="Molecular Ecology Group"/>
        </authorList>
    </citation>
    <scope>NUCLEOTIDE SEQUENCE</scope>
</reference>
<keyword evidence="7 13" id="KW-0378">Hydrolase</keyword>
<proteinExistence type="inferred from homology"/>
<dbReference type="InterPro" id="IPR014782">
    <property type="entry name" value="Peptidase_M1_dom"/>
</dbReference>
<protein>
    <recommendedName>
        <fullName evidence="13">Leukotriene A(4) hydrolase</fullName>
        <shortName evidence="13">LTA-4 hydrolase</shortName>
        <ecNumber evidence="13">3.3.2.6</ecNumber>
    </recommendedName>
</protein>
<feature type="active site" description="Proton donor" evidence="10">
    <location>
        <position position="384"/>
    </location>
</feature>
<evidence type="ECO:0000313" key="16">
    <source>
        <dbReference type="Proteomes" id="UP000678393"/>
    </source>
</evidence>
<dbReference type="NCBIfam" id="TIGR02411">
    <property type="entry name" value="leuko_A4_hydro"/>
    <property type="match status" value="1"/>
</dbReference>
<dbReference type="FunFam" id="2.60.40.1730:FF:000004">
    <property type="entry name" value="Leukotriene A(4) hydrolase"/>
    <property type="match status" value="1"/>
</dbReference>
<dbReference type="InterPro" id="IPR038502">
    <property type="entry name" value="M1_LTA-4_hydro/amino_C_sf"/>
</dbReference>
<keyword evidence="13" id="KW-0434">Leukotriene biosynthesis</keyword>
<dbReference type="GO" id="GO:0004463">
    <property type="term" value="F:leukotriene-A4 hydrolase activity"/>
    <property type="evidence" value="ECO:0007669"/>
    <property type="project" value="UniProtKB-EC"/>
</dbReference>
<dbReference type="FunFam" id="3.30.2010.30:FF:000001">
    <property type="entry name" value="Leukotriene A(4) hydrolase"/>
    <property type="match status" value="1"/>
</dbReference>
<evidence type="ECO:0000259" key="14">
    <source>
        <dbReference type="SMART" id="SM01263"/>
    </source>
</evidence>
<dbReference type="CDD" id="cd09599">
    <property type="entry name" value="M1_LTA4H"/>
    <property type="match status" value="1"/>
</dbReference>
<sequence length="615" mass="70068">MGNDDPSTYAETDKVTISSLFWDVSVDFITQTISGYAHLTVDKKIEDVHSLVLDVRDLTVESVCMKDTGKACQFEISNPRNFTFGSKLTITIGSFVEKSFTIIIKYATSPKSSALQWLRPEQTAGKRQPYLFSQCQAIHARSLLPCQDTPAVKFSYTAQVRAPREITVLMSAVRDVTEPVADSSDLVTKFSMAIPIPSYLLAIVAGDVECRQIGPRSRVWSEKEMVDAAAAEFSETEEMLQTAESLMGPYIWKVYDLLVLPPSFPYGGMENPCLTFVTPTLLAGDKSLADVIAHEISHSWTGNLVTNKTPEHFWLNEGHTRFVERMILARLHGEPYRQLHSYQGWKSLQSEVDTLTKTGKEQFTKLVPDLTGVDPDDAFSTVPYEKGFALLHYLQTLLGGPAVFEPFLKAYINNFKYKSINTQDWKQFLYEYFSSEEDNIKLNTVDWEVWFHGLGMPPYEPSYDLSLADPSNNLARRWIEQSDDALDVFSPEDINSLPSILVREFLSQLVLQEPPLSLIKVKHLEHVYAFNRVRNSETRFKWLSLCIKVKWEDCVPHVLNFLNEQGRMKFVRPLYRDLYAWEFARPLAVANFKMHKEEMHNTTAGLVAKDLKLDN</sequence>
<feature type="binding site" evidence="11">
    <location>
        <begin position="567"/>
        <end position="569"/>
    </location>
    <ligand>
        <name>a peptide</name>
        <dbReference type="ChEBI" id="CHEBI:60466"/>
    </ligand>
</feature>
<dbReference type="OrthoDB" id="79562at2759"/>
<evidence type="ECO:0000256" key="9">
    <source>
        <dbReference type="ARBA" id="ARBA00023049"/>
    </source>
</evidence>
<dbReference type="FunFam" id="1.25.40.320:FF:000001">
    <property type="entry name" value="Leukotriene A(4) hydrolase"/>
    <property type="match status" value="1"/>
</dbReference>
<keyword evidence="8 12" id="KW-0862">Zinc</keyword>
<evidence type="ECO:0000256" key="7">
    <source>
        <dbReference type="ARBA" id="ARBA00022801"/>
    </source>
</evidence>
<accession>A0A8S3ZBK9</accession>
<dbReference type="Pfam" id="PF17900">
    <property type="entry name" value="Peptidase_M1_N"/>
    <property type="match status" value="1"/>
</dbReference>
<dbReference type="GO" id="GO:0006508">
    <property type="term" value="P:proteolysis"/>
    <property type="evidence" value="ECO:0007669"/>
    <property type="project" value="UniProtKB-KW"/>
</dbReference>
<dbReference type="GO" id="GO:0043171">
    <property type="term" value="P:peptide catabolic process"/>
    <property type="evidence" value="ECO:0007669"/>
    <property type="project" value="TreeGrafter"/>
</dbReference>
<dbReference type="Gene3D" id="1.10.390.10">
    <property type="entry name" value="Neutral Protease Domain 2"/>
    <property type="match status" value="1"/>
</dbReference>
<dbReference type="InterPro" id="IPR045357">
    <property type="entry name" value="Aminopeptidase_N-like_N"/>
</dbReference>
<dbReference type="GO" id="GO:0019370">
    <property type="term" value="P:leukotriene biosynthetic process"/>
    <property type="evidence" value="ECO:0007669"/>
    <property type="project" value="UniProtKB-KW"/>
</dbReference>
<dbReference type="Gene3D" id="2.60.40.1730">
    <property type="entry name" value="tricorn interacting facor f3 domain"/>
    <property type="match status" value="1"/>
</dbReference>
<dbReference type="GO" id="GO:0004301">
    <property type="term" value="F:epoxide hydrolase activity"/>
    <property type="evidence" value="ECO:0007669"/>
    <property type="project" value="TreeGrafter"/>
</dbReference>
<name>A0A8S3ZBK9_9EUPU</name>
<dbReference type="InterPro" id="IPR042097">
    <property type="entry name" value="Aminopeptidase_N-like_N_sf"/>
</dbReference>
<feature type="binding site" evidence="12">
    <location>
        <position position="317"/>
    </location>
    <ligand>
        <name>Zn(2+)</name>
        <dbReference type="ChEBI" id="CHEBI:29105"/>
        <note>catalytic</note>
    </ligand>
</feature>
<dbReference type="GO" id="GO:0005829">
    <property type="term" value="C:cytosol"/>
    <property type="evidence" value="ECO:0007669"/>
    <property type="project" value="TreeGrafter"/>
</dbReference>
<comment type="similarity">
    <text evidence="3 13">Belongs to the peptidase M1 family.</text>
</comment>
<dbReference type="Pfam" id="PF01433">
    <property type="entry name" value="Peptidase_M1"/>
    <property type="match status" value="1"/>
</dbReference>
<evidence type="ECO:0000256" key="1">
    <source>
        <dbReference type="ARBA" id="ARBA00004496"/>
    </source>
</evidence>
<dbReference type="SUPFAM" id="SSF55486">
    <property type="entry name" value="Metalloproteases ('zincins'), catalytic domain"/>
    <property type="match status" value="1"/>
</dbReference>
<dbReference type="Pfam" id="PF09127">
    <property type="entry name" value="Leuk-A4-hydro_C"/>
    <property type="match status" value="1"/>
</dbReference>
<dbReference type="InterPro" id="IPR027268">
    <property type="entry name" value="Peptidase_M4/M1_CTD_sf"/>
</dbReference>
<comment type="subcellular location">
    <subcellularLocation>
        <location evidence="1 13">Cytoplasm</location>
    </subcellularLocation>
</comment>
<dbReference type="InterPro" id="IPR034015">
    <property type="entry name" value="M1_LTA4H"/>
</dbReference>
<evidence type="ECO:0000256" key="8">
    <source>
        <dbReference type="ARBA" id="ARBA00022833"/>
    </source>
</evidence>
<feature type="binding site" evidence="11">
    <location>
        <begin position="134"/>
        <end position="136"/>
    </location>
    <ligand>
        <name>a peptide</name>
        <dbReference type="ChEBI" id="CHEBI:60466"/>
    </ligand>
</feature>
<dbReference type="InterPro" id="IPR001930">
    <property type="entry name" value="Peptidase_M1"/>
</dbReference>
<dbReference type="InterPro" id="IPR049980">
    <property type="entry name" value="LTA4H_cat"/>
</dbReference>
<keyword evidence="5 13" id="KW-0645">Protease</keyword>
<comment type="catalytic activity">
    <reaction evidence="13">
        <text>leukotriene A4 + H2O = leukotriene B4</text>
        <dbReference type="Rhea" id="RHEA:22324"/>
        <dbReference type="ChEBI" id="CHEBI:15377"/>
        <dbReference type="ChEBI" id="CHEBI:57461"/>
        <dbReference type="ChEBI" id="CHEBI:57463"/>
        <dbReference type="EC" id="3.3.2.6"/>
    </reaction>
</comment>
<organism evidence="15 16">
    <name type="scientific">Candidula unifasciata</name>
    <dbReference type="NCBI Taxonomy" id="100452"/>
    <lineage>
        <taxon>Eukaryota</taxon>
        <taxon>Metazoa</taxon>
        <taxon>Spiralia</taxon>
        <taxon>Lophotrochozoa</taxon>
        <taxon>Mollusca</taxon>
        <taxon>Gastropoda</taxon>
        <taxon>Heterobranchia</taxon>
        <taxon>Euthyneura</taxon>
        <taxon>Panpulmonata</taxon>
        <taxon>Eupulmonata</taxon>
        <taxon>Stylommatophora</taxon>
        <taxon>Helicina</taxon>
        <taxon>Helicoidea</taxon>
        <taxon>Geomitridae</taxon>
        <taxon>Candidula</taxon>
    </lineage>
</organism>
<dbReference type="GO" id="GO:0070006">
    <property type="term" value="F:metalloaminopeptidase activity"/>
    <property type="evidence" value="ECO:0007669"/>
    <property type="project" value="UniProtKB-ARBA"/>
</dbReference>
<dbReference type="FunFam" id="1.10.390.10:FF:000003">
    <property type="entry name" value="Leukotriene A(4) hydrolase"/>
    <property type="match status" value="1"/>
</dbReference>
<evidence type="ECO:0000256" key="6">
    <source>
        <dbReference type="ARBA" id="ARBA00022723"/>
    </source>
</evidence>
<dbReference type="Gene3D" id="1.25.40.320">
    <property type="entry name" value="Peptidase M1, leukotriene A4 hydrolase/aminopeptidase C-terminal domain"/>
    <property type="match status" value="1"/>
</dbReference>
<dbReference type="EMBL" id="CAJHNH020002446">
    <property type="protein sequence ID" value="CAG5126743.1"/>
    <property type="molecule type" value="Genomic_DNA"/>
</dbReference>
<dbReference type="SMART" id="SM01263">
    <property type="entry name" value="Leuk-A4-hydro_C"/>
    <property type="match status" value="1"/>
</dbReference>
<evidence type="ECO:0000256" key="5">
    <source>
        <dbReference type="ARBA" id="ARBA00022670"/>
    </source>
</evidence>
<keyword evidence="6 12" id="KW-0479">Metal-binding</keyword>
<dbReference type="InterPro" id="IPR012777">
    <property type="entry name" value="LTA4H"/>
</dbReference>
<evidence type="ECO:0000313" key="15">
    <source>
        <dbReference type="EMBL" id="CAG5126743.1"/>
    </source>
</evidence>
<feature type="domain" description="Peptidase M1 leukotriene A4 hydrolase/aminopeptidase C-terminal" evidence="14">
    <location>
        <begin position="466"/>
        <end position="611"/>
    </location>
</feature>
<dbReference type="PANTHER" id="PTHR45726">
    <property type="entry name" value="LEUKOTRIENE A-4 HYDROLASE"/>
    <property type="match status" value="1"/>
</dbReference>
<comment type="cofactor">
    <cofactor evidence="12 13">
        <name>Zn(2+)</name>
        <dbReference type="ChEBI" id="CHEBI:29105"/>
    </cofactor>
    <text evidence="12 13">Binds 1 zinc ion per subunit.</text>
</comment>
<dbReference type="Gene3D" id="3.30.2010.30">
    <property type="match status" value="1"/>
</dbReference>